<evidence type="ECO:0000259" key="17">
    <source>
        <dbReference type="PROSITE" id="PS51918"/>
    </source>
</evidence>
<name>A0A3L9L554_9MICC</name>
<dbReference type="GO" id="GO:0051537">
    <property type="term" value="F:2 iron, 2 sulfur cluster binding"/>
    <property type="evidence" value="ECO:0007669"/>
    <property type="project" value="UniProtKB-KW"/>
</dbReference>
<comment type="catalytic activity">
    <reaction evidence="12 15">
        <text>(4R,5S)-dethiobiotin + (sulfur carrier)-SH + 2 reduced [2Fe-2S]-[ferredoxin] + 2 S-adenosyl-L-methionine = (sulfur carrier)-H + biotin + 2 5'-deoxyadenosine + 2 L-methionine + 2 oxidized [2Fe-2S]-[ferredoxin]</text>
        <dbReference type="Rhea" id="RHEA:22060"/>
        <dbReference type="Rhea" id="RHEA-COMP:10000"/>
        <dbReference type="Rhea" id="RHEA-COMP:10001"/>
        <dbReference type="Rhea" id="RHEA-COMP:14737"/>
        <dbReference type="Rhea" id="RHEA-COMP:14739"/>
        <dbReference type="ChEBI" id="CHEBI:17319"/>
        <dbReference type="ChEBI" id="CHEBI:29917"/>
        <dbReference type="ChEBI" id="CHEBI:33737"/>
        <dbReference type="ChEBI" id="CHEBI:33738"/>
        <dbReference type="ChEBI" id="CHEBI:57586"/>
        <dbReference type="ChEBI" id="CHEBI:57844"/>
        <dbReference type="ChEBI" id="CHEBI:59789"/>
        <dbReference type="ChEBI" id="CHEBI:64428"/>
        <dbReference type="ChEBI" id="CHEBI:149473"/>
        <dbReference type="EC" id="2.8.1.6"/>
    </reaction>
</comment>
<dbReference type="AlphaFoldDB" id="A0A3L9L554"/>
<dbReference type="InterPro" id="IPR013785">
    <property type="entry name" value="Aldolase_TIM"/>
</dbReference>
<proteinExistence type="inferred from homology"/>
<evidence type="ECO:0000256" key="16">
    <source>
        <dbReference type="SAM" id="MobiDB-lite"/>
    </source>
</evidence>
<dbReference type="UniPathway" id="UPA00078">
    <property type="reaction ID" value="UER00162"/>
</dbReference>
<dbReference type="CDD" id="cd01335">
    <property type="entry name" value="Radical_SAM"/>
    <property type="match status" value="1"/>
</dbReference>
<dbReference type="SMART" id="SM00876">
    <property type="entry name" value="BATS"/>
    <property type="match status" value="1"/>
</dbReference>
<evidence type="ECO:0000256" key="15">
    <source>
        <dbReference type="HAMAP-Rule" id="MF_01694"/>
    </source>
</evidence>
<dbReference type="PROSITE" id="PS51918">
    <property type="entry name" value="RADICAL_SAM"/>
    <property type="match status" value="1"/>
</dbReference>
<keyword evidence="10 15" id="KW-0408">Iron</keyword>
<dbReference type="FunFam" id="3.20.20.70:FF:000026">
    <property type="entry name" value="Biotin synthase"/>
    <property type="match status" value="1"/>
</dbReference>
<keyword evidence="8 15" id="KW-0479">Metal-binding</keyword>
<keyword evidence="7 15" id="KW-0001">2Fe-2S</keyword>
<feature type="compositionally biased region" description="Gly residues" evidence="16">
    <location>
        <begin position="367"/>
        <end position="379"/>
    </location>
</feature>
<comment type="similarity">
    <text evidence="15">Belongs to the radical SAM superfamily. Biotin synthase family.</text>
</comment>
<feature type="domain" description="Radical SAM core" evidence="17">
    <location>
        <begin position="51"/>
        <end position="278"/>
    </location>
</feature>
<feature type="compositionally biased region" description="Low complexity" evidence="16">
    <location>
        <begin position="380"/>
        <end position="395"/>
    </location>
</feature>
<comment type="caution">
    <text evidence="18">The sequence shown here is derived from an EMBL/GenBank/DDBJ whole genome shotgun (WGS) entry which is preliminary data.</text>
</comment>
<evidence type="ECO:0000256" key="1">
    <source>
        <dbReference type="ARBA" id="ARBA00004942"/>
    </source>
</evidence>
<dbReference type="SUPFAM" id="SSF102114">
    <property type="entry name" value="Radical SAM enzymes"/>
    <property type="match status" value="1"/>
</dbReference>
<dbReference type="SFLD" id="SFLDG01060">
    <property type="entry name" value="BATS_domain_containing"/>
    <property type="match status" value="1"/>
</dbReference>
<feature type="binding site" evidence="15">
    <location>
        <position position="73"/>
    </location>
    <ligand>
        <name>[4Fe-4S] cluster</name>
        <dbReference type="ChEBI" id="CHEBI:49883"/>
        <note>4Fe-4S-S-AdoMet</note>
    </ligand>
</feature>
<keyword evidence="4 15" id="KW-0004">4Fe-4S</keyword>
<evidence type="ECO:0000256" key="14">
    <source>
        <dbReference type="ARBA" id="ARBA00070199"/>
    </source>
</evidence>
<dbReference type="SFLD" id="SFLDG01278">
    <property type="entry name" value="biotin_synthase_like"/>
    <property type="match status" value="1"/>
</dbReference>
<evidence type="ECO:0000256" key="12">
    <source>
        <dbReference type="ARBA" id="ARBA00051157"/>
    </source>
</evidence>
<dbReference type="PANTHER" id="PTHR22976">
    <property type="entry name" value="BIOTIN SYNTHASE"/>
    <property type="match status" value="1"/>
</dbReference>
<dbReference type="GO" id="GO:0004076">
    <property type="term" value="F:biotin synthase activity"/>
    <property type="evidence" value="ECO:0007669"/>
    <property type="project" value="UniProtKB-UniRule"/>
</dbReference>
<dbReference type="InterPro" id="IPR002684">
    <property type="entry name" value="Biotin_synth/BioAB"/>
</dbReference>
<dbReference type="Pfam" id="PF04055">
    <property type="entry name" value="Radical_SAM"/>
    <property type="match status" value="1"/>
</dbReference>
<sequence length="488" mass="50499">MFKNPAELAERVLAGHPVTPDEALELLHTDDPGMLDLVAAAGRLRREHFGMTVKVNYLVNLKSGLCAEDCGYCSQRLNAGTDILKYSWLSPEQAVEQAEYGIKGGASRVCLVASGRGPSNREVGNVTRTVEALKEQHPDVEVCACLGLLKDGQAETLSGAGVDAYNHNLNTAESNYESICSTHTYQDRVDTVERAKDAGLSPCSGLIVGMKETDEQLIEAVFALRDLGSDSVPVNFLMPFEGTPLAGTWQLSPQKCLKILAVVRFVCPDKEIRMAGGREMHLRSLQPLALHVVNSLFLGDYLTSEGQAAQADLDMIADAGFTVLGARPDAERASDAVPASAAHGAGAEQGRAERTTTPCGSACGSAPGSGGATVSGGVGSSADGSTTAADSGAAPRGENASAEASVKGAAPTADGLTSRGSRDADGTVPERGAAASSVPTAAKVSPALAALLSSGDGPERDEDETRVRLELSPTVRRRGAGTSVAPNA</sequence>
<feature type="binding site" evidence="15">
    <location>
        <position position="70"/>
    </location>
    <ligand>
        <name>[4Fe-4S] cluster</name>
        <dbReference type="ChEBI" id="CHEBI:49883"/>
        <note>4Fe-4S-S-AdoMet</note>
    </ligand>
</feature>
<feature type="compositionally biased region" description="Low complexity" evidence="16">
    <location>
        <begin position="335"/>
        <end position="348"/>
    </location>
</feature>
<feature type="region of interest" description="Disordered" evidence="16">
    <location>
        <begin position="332"/>
        <end position="488"/>
    </location>
</feature>
<evidence type="ECO:0000256" key="5">
    <source>
        <dbReference type="ARBA" id="ARBA00022679"/>
    </source>
</evidence>
<keyword evidence="9 15" id="KW-0093">Biotin biosynthesis</keyword>
<dbReference type="SFLD" id="SFLDS00029">
    <property type="entry name" value="Radical_SAM"/>
    <property type="match status" value="1"/>
</dbReference>
<reference evidence="18 19" key="1">
    <citation type="submission" date="2018-10" db="EMBL/GenBank/DDBJ databases">
        <title>Kocuria tytonicola, new bacteria from the preen glands of American barn owls (Tyto furcata).</title>
        <authorList>
            <person name="Braun M.S."/>
            <person name="Wang E."/>
            <person name="Zimmermann S."/>
            <person name="Boutin S."/>
            <person name="Wagner H."/>
            <person name="Wink M."/>
        </authorList>
    </citation>
    <scope>NUCLEOTIDE SEQUENCE [LARGE SCALE GENOMIC DNA]</scope>
    <source>
        <strain evidence="18 19">473</strain>
    </source>
</reference>
<feature type="binding site" evidence="15">
    <location>
        <position position="110"/>
    </location>
    <ligand>
        <name>[2Fe-2S] cluster</name>
        <dbReference type="ChEBI" id="CHEBI:190135"/>
    </ligand>
</feature>
<comment type="function">
    <text evidence="13 15">Catalyzes the conversion of dethiobiotin (DTB) to biotin by the insertion of a sulfur atom into dethiobiotin via a radical-based mechanism.</text>
</comment>
<evidence type="ECO:0000256" key="8">
    <source>
        <dbReference type="ARBA" id="ARBA00022723"/>
    </source>
</evidence>
<feature type="binding site" evidence="15">
    <location>
        <position position="273"/>
    </location>
    <ligand>
        <name>[2Fe-2S] cluster</name>
        <dbReference type="ChEBI" id="CHEBI:190135"/>
    </ligand>
</feature>
<dbReference type="InterPro" id="IPR006638">
    <property type="entry name" value="Elp3/MiaA/NifB-like_rSAM"/>
</dbReference>
<dbReference type="Gene3D" id="3.20.20.70">
    <property type="entry name" value="Aldolase class I"/>
    <property type="match status" value="1"/>
</dbReference>
<comment type="pathway">
    <text evidence="1 15">Cofactor biosynthesis; biotin biosynthesis; biotin from 7,8-diaminononanoate: step 2/2.</text>
</comment>
<evidence type="ECO:0000313" key="19">
    <source>
        <dbReference type="Proteomes" id="UP000277871"/>
    </source>
</evidence>
<evidence type="ECO:0000256" key="13">
    <source>
        <dbReference type="ARBA" id="ARBA00057568"/>
    </source>
</evidence>
<evidence type="ECO:0000256" key="11">
    <source>
        <dbReference type="ARBA" id="ARBA00023014"/>
    </source>
</evidence>
<dbReference type="NCBIfam" id="TIGR00433">
    <property type="entry name" value="bioB"/>
    <property type="match status" value="1"/>
</dbReference>
<dbReference type="InterPro" id="IPR007197">
    <property type="entry name" value="rSAM"/>
</dbReference>
<dbReference type="HAMAP" id="MF_01694">
    <property type="entry name" value="BioB"/>
    <property type="match status" value="1"/>
</dbReference>
<evidence type="ECO:0000256" key="10">
    <source>
        <dbReference type="ARBA" id="ARBA00023004"/>
    </source>
</evidence>
<dbReference type="InterPro" id="IPR010722">
    <property type="entry name" value="BATS_dom"/>
</dbReference>
<comment type="cofactor">
    <cofactor evidence="15">
        <name>[4Fe-4S] cluster</name>
        <dbReference type="ChEBI" id="CHEBI:49883"/>
    </cofactor>
    <text evidence="15">Binds 1 [4Fe-4S] cluster. The cluster is coordinated with 3 cysteines and an exchangeable S-adenosyl-L-methionine.</text>
</comment>
<dbReference type="PANTHER" id="PTHR22976:SF2">
    <property type="entry name" value="BIOTIN SYNTHASE, MITOCHONDRIAL"/>
    <property type="match status" value="1"/>
</dbReference>
<dbReference type="Proteomes" id="UP000277871">
    <property type="component" value="Unassembled WGS sequence"/>
</dbReference>
<keyword evidence="6 15" id="KW-0949">S-adenosyl-L-methionine</keyword>
<feature type="binding site" evidence="15">
    <location>
        <position position="143"/>
    </location>
    <ligand>
        <name>[2Fe-2S] cluster</name>
        <dbReference type="ChEBI" id="CHEBI:190135"/>
    </ligand>
</feature>
<keyword evidence="19" id="KW-1185">Reference proteome</keyword>
<comment type="cofactor">
    <cofactor evidence="15">
        <name>[2Fe-2S] cluster</name>
        <dbReference type="ChEBI" id="CHEBI:190135"/>
    </cofactor>
    <text evidence="15">Binds 1 [2Fe-2S] cluster. The cluster is coordinated with 3 cysteines and 1 arginine.</text>
</comment>
<gene>
    <name evidence="15 18" type="primary">bioB</name>
    <name evidence="18" type="ORF">EAE32_02525</name>
</gene>
<dbReference type="Pfam" id="PF06968">
    <property type="entry name" value="BATS"/>
    <property type="match status" value="1"/>
</dbReference>
<dbReference type="EMBL" id="RDEX01000001">
    <property type="protein sequence ID" value="RLY94123.1"/>
    <property type="molecule type" value="Genomic_DNA"/>
</dbReference>
<dbReference type="GO" id="GO:0005506">
    <property type="term" value="F:iron ion binding"/>
    <property type="evidence" value="ECO:0007669"/>
    <property type="project" value="UniProtKB-UniRule"/>
</dbReference>
<dbReference type="InterPro" id="IPR058240">
    <property type="entry name" value="rSAM_sf"/>
</dbReference>
<evidence type="ECO:0000256" key="7">
    <source>
        <dbReference type="ARBA" id="ARBA00022714"/>
    </source>
</evidence>
<evidence type="ECO:0000256" key="2">
    <source>
        <dbReference type="ARBA" id="ARBA00011738"/>
    </source>
</evidence>
<dbReference type="EC" id="2.8.1.6" evidence="3 15"/>
<evidence type="ECO:0000256" key="9">
    <source>
        <dbReference type="ARBA" id="ARBA00022756"/>
    </source>
</evidence>
<comment type="subunit">
    <text evidence="2 15">Homodimer.</text>
</comment>
<keyword evidence="11 15" id="KW-0411">Iron-sulfur</keyword>
<evidence type="ECO:0000256" key="4">
    <source>
        <dbReference type="ARBA" id="ARBA00022485"/>
    </source>
</evidence>
<evidence type="ECO:0000256" key="3">
    <source>
        <dbReference type="ARBA" id="ARBA00012236"/>
    </source>
</evidence>
<accession>A0A3L9L554</accession>
<dbReference type="GO" id="GO:0009102">
    <property type="term" value="P:biotin biosynthetic process"/>
    <property type="evidence" value="ECO:0007669"/>
    <property type="project" value="UniProtKB-UniRule"/>
</dbReference>
<keyword evidence="5 15" id="KW-0808">Transferase</keyword>
<feature type="binding site" evidence="15">
    <location>
        <position position="66"/>
    </location>
    <ligand>
        <name>[4Fe-4S] cluster</name>
        <dbReference type="ChEBI" id="CHEBI:49883"/>
        <note>4Fe-4S-S-AdoMet</note>
    </ligand>
</feature>
<dbReference type="GO" id="GO:0051539">
    <property type="term" value="F:4 iron, 4 sulfur cluster binding"/>
    <property type="evidence" value="ECO:0007669"/>
    <property type="project" value="UniProtKB-KW"/>
</dbReference>
<dbReference type="RefSeq" id="WP_121845769.1">
    <property type="nucleotide sequence ID" value="NZ_PHOA01000030.1"/>
</dbReference>
<dbReference type="SMART" id="SM00729">
    <property type="entry name" value="Elp3"/>
    <property type="match status" value="1"/>
</dbReference>
<organism evidence="18 19">
    <name type="scientific">Kocuria tytonicola</name>
    <dbReference type="NCBI Taxonomy" id="2055946"/>
    <lineage>
        <taxon>Bacteria</taxon>
        <taxon>Bacillati</taxon>
        <taxon>Actinomycetota</taxon>
        <taxon>Actinomycetes</taxon>
        <taxon>Micrococcales</taxon>
        <taxon>Micrococcaceae</taxon>
        <taxon>Kocuria</taxon>
    </lineage>
</organism>
<dbReference type="OrthoDB" id="9786826at2"/>
<evidence type="ECO:0000313" key="18">
    <source>
        <dbReference type="EMBL" id="RLY94123.1"/>
    </source>
</evidence>
<feature type="binding site" evidence="15">
    <location>
        <position position="203"/>
    </location>
    <ligand>
        <name>[2Fe-2S] cluster</name>
        <dbReference type="ChEBI" id="CHEBI:190135"/>
    </ligand>
</feature>
<protein>
    <recommendedName>
        <fullName evidence="14 15">Biotin synthase</fullName>
        <ecNumber evidence="3 15">2.8.1.6</ecNumber>
    </recommendedName>
</protein>
<evidence type="ECO:0000256" key="6">
    <source>
        <dbReference type="ARBA" id="ARBA00022691"/>
    </source>
</evidence>